<gene>
    <name evidence="22" type="ORF">H8D24_05760</name>
</gene>
<evidence type="ECO:0000256" key="16">
    <source>
        <dbReference type="ARBA" id="ARBA00071870"/>
    </source>
</evidence>
<evidence type="ECO:0000256" key="9">
    <source>
        <dbReference type="ARBA" id="ARBA00022692"/>
    </source>
</evidence>
<comment type="subcellular location">
    <subcellularLocation>
        <location evidence="1">Cell inner membrane</location>
        <topology evidence="1">Multi-pass membrane protein</topology>
    </subcellularLocation>
    <subcellularLocation>
        <location evidence="18">Cell membrane</location>
        <topology evidence="18">Multi-pass membrane protein</topology>
    </subcellularLocation>
</comment>
<feature type="transmembrane region" description="Helical" evidence="19">
    <location>
        <begin position="106"/>
        <end position="124"/>
    </location>
</feature>
<feature type="domain" description="Prepilin type IV endopeptidase peptidase" evidence="20">
    <location>
        <begin position="136"/>
        <end position="242"/>
    </location>
</feature>
<evidence type="ECO:0000256" key="5">
    <source>
        <dbReference type="ARBA" id="ARBA00022603"/>
    </source>
</evidence>
<accession>A0A8J6P0E0</accession>
<dbReference type="Gene3D" id="1.20.120.1220">
    <property type="match status" value="1"/>
</dbReference>
<evidence type="ECO:0000256" key="3">
    <source>
        <dbReference type="ARBA" id="ARBA00022475"/>
    </source>
</evidence>
<evidence type="ECO:0000259" key="21">
    <source>
        <dbReference type="Pfam" id="PF06750"/>
    </source>
</evidence>
<keyword evidence="10 18" id="KW-0378">Hydrolase</keyword>
<keyword evidence="6 18" id="KW-0645">Protease</keyword>
<keyword evidence="13 18" id="KW-0511">Multifunctional enzyme</keyword>
<comment type="catalytic activity">
    <reaction evidence="14 18">
        <text>Typically cleaves a -Gly-|-Phe- bond to release an N-terminal, basic peptide of 5-8 residues from type IV prepilin, and then N-methylates the new N-terminal amino group, the methyl donor being S-adenosyl-L-methionine.</text>
        <dbReference type="EC" id="3.4.23.43"/>
    </reaction>
</comment>
<keyword evidence="11 19" id="KW-1133">Transmembrane helix</keyword>
<dbReference type="GO" id="GO:0006465">
    <property type="term" value="P:signal peptide processing"/>
    <property type="evidence" value="ECO:0007669"/>
    <property type="project" value="TreeGrafter"/>
</dbReference>
<evidence type="ECO:0000256" key="15">
    <source>
        <dbReference type="ARBA" id="ARBA00067082"/>
    </source>
</evidence>
<feature type="transmembrane region" description="Helical" evidence="19">
    <location>
        <begin position="130"/>
        <end position="148"/>
    </location>
</feature>
<dbReference type="InterPro" id="IPR050882">
    <property type="entry name" value="Prepilin_peptidase/N-MTase"/>
</dbReference>
<dbReference type="InterPro" id="IPR014032">
    <property type="entry name" value="Peptidase_A24A_bac"/>
</dbReference>
<dbReference type="Pfam" id="PF01478">
    <property type="entry name" value="Peptidase_A24"/>
    <property type="match status" value="1"/>
</dbReference>
<dbReference type="EC" id="3.4.23.43" evidence="15 18"/>
<evidence type="ECO:0000256" key="10">
    <source>
        <dbReference type="ARBA" id="ARBA00022801"/>
    </source>
</evidence>
<evidence type="ECO:0000256" key="1">
    <source>
        <dbReference type="ARBA" id="ARBA00004429"/>
    </source>
</evidence>
<evidence type="ECO:0000256" key="4">
    <source>
        <dbReference type="ARBA" id="ARBA00022519"/>
    </source>
</evidence>
<dbReference type="GO" id="GO:0005886">
    <property type="term" value="C:plasma membrane"/>
    <property type="evidence" value="ECO:0007669"/>
    <property type="project" value="UniProtKB-SubCell"/>
</dbReference>
<name>A0A8J6P0E0_9GAMM</name>
<dbReference type="EC" id="2.1.1.-" evidence="18"/>
<feature type="transmembrane region" description="Helical" evidence="19">
    <location>
        <begin position="12"/>
        <end position="32"/>
    </location>
</feature>
<dbReference type="GO" id="GO:0004190">
    <property type="term" value="F:aspartic-type endopeptidase activity"/>
    <property type="evidence" value="ECO:0007669"/>
    <property type="project" value="UniProtKB-EC"/>
</dbReference>
<dbReference type="GO" id="GO:0032259">
    <property type="term" value="P:methylation"/>
    <property type="evidence" value="ECO:0007669"/>
    <property type="project" value="UniProtKB-KW"/>
</dbReference>
<protein>
    <recommendedName>
        <fullName evidence="16 18">Prepilin leader peptidase/N-methyltransferase</fullName>
        <ecNumber evidence="18">2.1.1.-</ecNumber>
        <ecNumber evidence="15 18">3.4.23.43</ecNumber>
    </recommendedName>
</protein>
<evidence type="ECO:0000256" key="2">
    <source>
        <dbReference type="ARBA" id="ARBA00005801"/>
    </source>
</evidence>
<evidence type="ECO:0000256" key="14">
    <source>
        <dbReference type="ARBA" id="ARBA00050401"/>
    </source>
</evidence>
<keyword evidence="12 19" id="KW-0472">Membrane</keyword>
<evidence type="ECO:0000256" key="12">
    <source>
        <dbReference type="ARBA" id="ARBA00023136"/>
    </source>
</evidence>
<evidence type="ECO:0000256" key="6">
    <source>
        <dbReference type="ARBA" id="ARBA00022670"/>
    </source>
</evidence>
<evidence type="ECO:0000256" key="11">
    <source>
        <dbReference type="ARBA" id="ARBA00022989"/>
    </source>
</evidence>
<keyword evidence="4" id="KW-0997">Cell inner membrane</keyword>
<dbReference type="InterPro" id="IPR000045">
    <property type="entry name" value="Prepilin_IV_endopep_pep"/>
</dbReference>
<dbReference type="PANTHER" id="PTHR30487">
    <property type="entry name" value="TYPE 4 PREPILIN-LIKE PROTEINS LEADER PEPTIDE-PROCESSING ENZYME"/>
    <property type="match status" value="1"/>
</dbReference>
<keyword evidence="5 18" id="KW-0489">Methyltransferase</keyword>
<feature type="transmembrane region" description="Helical" evidence="19">
    <location>
        <begin position="180"/>
        <end position="198"/>
    </location>
</feature>
<evidence type="ECO:0000256" key="7">
    <source>
        <dbReference type="ARBA" id="ARBA00022679"/>
    </source>
</evidence>
<dbReference type="InterPro" id="IPR010627">
    <property type="entry name" value="Prepilin_pept_A24_N"/>
</dbReference>
<comment type="similarity">
    <text evidence="2 17">Belongs to the peptidase A24 family.</text>
</comment>
<keyword evidence="7 18" id="KW-0808">Transferase</keyword>
<evidence type="ECO:0000313" key="23">
    <source>
        <dbReference type="Proteomes" id="UP000654401"/>
    </source>
</evidence>
<keyword evidence="3" id="KW-1003">Cell membrane</keyword>
<dbReference type="GO" id="GO:0008168">
    <property type="term" value="F:methyltransferase activity"/>
    <property type="evidence" value="ECO:0007669"/>
    <property type="project" value="UniProtKB-KW"/>
</dbReference>
<keyword evidence="8" id="KW-0949">S-adenosyl-L-methionine</keyword>
<dbReference type="Pfam" id="PF06750">
    <property type="entry name" value="A24_N_bact"/>
    <property type="match status" value="1"/>
</dbReference>
<dbReference type="AlphaFoldDB" id="A0A8J6P0E0"/>
<sequence length="288" mass="31833">MNILLEPVSFMVVAIISGAIAGSFLSMVVHRLPLIMRQQWKRECREFLELEGKEASGASEISLSAPRSHCPLCNHQLRLVDNIPVIGFLLNRGHCNHCNHPIGWRYLTLELLGITVAITATLHFGPSSSAVASMWFGWILLALLFIDLEHRLLPDQLTYILLWSGLIINQWGLFTTPSGALFGAAAGYLVLWSIFHLYKMVTGREGMGGGDLKLLAALGAWCGWTLLPQILLVASLCGLLVTVPWILLKKESSYPLLLTAIPFGPFLAVAGWIALLWPTLLDIMLWGR</sequence>
<dbReference type="FunFam" id="1.20.120.1220:FF:000001">
    <property type="entry name" value="Type 4 prepilin-like proteins leader peptide-processing enzyme"/>
    <property type="match status" value="1"/>
</dbReference>
<evidence type="ECO:0000256" key="13">
    <source>
        <dbReference type="ARBA" id="ARBA00023268"/>
    </source>
</evidence>
<keyword evidence="9 18" id="KW-0812">Transmembrane</keyword>
<feature type="domain" description="Prepilin peptidase A24 N-terminal" evidence="21">
    <location>
        <begin position="16"/>
        <end position="124"/>
    </location>
</feature>
<feature type="transmembrane region" description="Helical" evidence="19">
    <location>
        <begin position="218"/>
        <end position="246"/>
    </location>
</feature>
<evidence type="ECO:0000256" key="18">
    <source>
        <dbReference type="RuleBase" id="RU003794"/>
    </source>
</evidence>
<dbReference type="PANTHER" id="PTHR30487:SF0">
    <property type="entry name" value="PREPILIN LEADER PEPTIDASE_N-METHYLTRANSFERASE-RELATED"/>
    <property type="match status" value="1"/>
</dbReference>
<evidence type="ECO:0000256" key="19">
    <source>
        <dbReference type="SAM" id="Phobius"/>
    </source>
</evidence>
<evidence type="ECO:0000259" key="20">
    <source>
        <dbReference type="Pfam" id="PF01478"/>
    </source>
</evidence>
<comment type="function">
    <text evidence="18">Plays an essential role in type IV pili and type II pseudopili formation by proteolytically removing the leader sequence from substrate proteins and subsequently monomethylating the alpha-amino group of the newly exposed N-terminal phenylalanine.</text>
</comment>
<dbReference type="Proteomes" id="UP000654401">
    <property type="component" value="Unassembled WGS sequence"/>
</dbReference>
<evidence type="ECO:0000256" key="17">
    <source>
        <dbReference type="RuleBase" id="RU003793"/>
    </source>
</evidence>
<dbReference type="EMBL" id="JACNFK010000029">
    <property type="protein sequence ID" value="MBC8519893.1"/>
    <property type="molecule type" value="Genomic_DNA"/>
</dbReference>
<evidence type="ECO:0000256" key="8">
    <source>
        <dbReference type="ARBA" id="ARBA00022691"/>
    </source>
</evidence>
<reference evidence="22 23" key="1">
    <citation type="submission" date="2020-08" db="EMBL/GenBank/DDBJ databases">
        <title>Bridging the membrane lipid divide: bacteria of the FCB group superphylum have the potential to synthesize archaeal ether lipids.</title>
        <authorList>
            <person name="Villanueva L."/>
            <person name="Von Meijenfeldt F.A.B."/>
            <person name="Westbye A.B."/>
            <person name="Yadav S."/>
            <person name="Hopmans E.C."/>
            <person name="Dutilh B.E."/>
            <person name="Sinninghe Damste J.S."/>
        </authorList>
    </citation>
    <scope>NUCLEOTIDE SEQUENCE [LARGE SCALE GENOMIC DNA]</scope>
    <source>
        <strain evidence="22">NIOZ-UU100</strain>
    </source>
</reference>
<evidence type="ECO:0000313" key="22">
    <source>
        <dbReference type="EMBL" id="MBC8519893.1"/>
    </source>
</evidence>
<dbReference type="PRINTS" id="PR00864">
    <property type="entry name" value="PREPILNPTASE"/>
</dbReference>
<proteinExistence type="inferred from homology"/>
<comment type="caution">
    <text evidence="22">The sequence shown here is derived from an EMBL/GenBank/DDBJ whole genome shotgun (WGS) entry which is preliminary data.</text>
</comment>
<organism evidence="22 23">
    <name type="scientific">Candidatus Thiopontia autotrophica</name>
    <dbReference type="NCBI Taxonomy" id="2841688"/>
    <lineage>
        <taxon>Bacteria</taxon>
        <taxon>Pseudomonadati</taxon>
        <taxon>Pseudomonadota</taxon>
        <taxon>Gammaproteobacteria</taxon>
        <taxon>Candidatus Thiopontia</taxon>
    </lineage>
</organism>